<proteinExistence type="predicted"/>
<reference evidence="1 2" key="1">
    <citation type="journal article" date="2018" name="Sci. Rep.">
        <title>Genome sequence of the cauliflower mushroom Sparassis crispa (Hanabiratake) and its association with beneficial usage.</title>
        <authorList>
            <person name="Kiyama R."/>
            <person name="Furutani Y."/>
            <person name="Kawaguchi K."/>
            <person name="Nakanishi T."/>
        </authorList>
    </citation>
    <scope>NUCLEOTIDE SEQUENCE [LARGE SCALE GENOMIC DNA]</scope>
</reference>
<protein>
    <recommendedName>
        <fullName evidence="3">CxC2-like cysteine cluster KDZ transposase-associated domain-containing protein</fullName>
    </recommendedName>
</protein>
<keyword evidence="2" id="KW-1185">Reference proteome</keyword>
<dbReference type="STRING" id="139825.A0A401GKG5"/>
<accession>A0A401GKG5</accession>
<sequence length="166" mass="18514">MCTTVVEDVEDYSFTIEVIDLGSLATSTVITRTQDSRSAVLAIAASGYLAIIPVTPSLAISFKTLELFRCLCLQKASFSVEAFAKVICDYYAVPYRRRYRSALSNAFDIYLTMQRMIEKRVQSALGHNTPNWRVLNACPACCYSLEGEPELKIGCMYCFDGNNSLK</sequence>
<dbReference type="EMBL" id="BFAD01000004">
    <property type="protein sequence ID" value="GBE82650.1"/>
    <property type="molecule type" value="Genomic_DNA"/>
</dbReference>
<dbReference type="RefSeq" id="XP_027613563.1">
    <property type="nucleotide sequence ID" value="XM_027757762.1"/>
</dbReference>
<comment type="caution">
    <text evidence="1">The sequence shown here is derived from an EMBL/GenBank/DDBJ whole genome shotgun (WGS) entry which is preliminary data.</text>
</comment>
<dbReference type="OrthoDB" id="2801766at2759"/>
<dbReference type="InParanoid" id="A0A401GKG5"/>
<dbReference type="GeneID" id="38779567"/>
<dbReference type="AlphaFoldDB" id="A0A401GKG5"/>
<evidence type="ECO:0000313" key="2">
    <source>
        <dbReference type="Proteomes" id="UP000287166"/>
    </source>
</evidence>
<name>A0A401GKG5_9APHY</name>
<organism evidence="1 2">
    <name type="scientific">Sparassis crispa</name>
    <dbReference type="NCBI Taxonomy" id="139825"/>
    <lineage>
        <taxon>Eukaryota</taxon>
        <taxon>Fungi</taxon>
        <taxon>Dikarya</taxon>
        <taxon>Basidiomycota</taxon>
        <taxon>Agaricomycotina</taxon>
        <taxon>Agaricomycetes</taxon>
        <taxon>Polyporales</taxon>
        <taxon>Sparassidaceae</taxon>
        <taxon>Sparassis</taxon>
    </lineage>
</organism>
<evidence type="ECO:0000313" key="1">
    <source>
        <dbReference type="EMBL" id="GBE82650.1"/>
    </source>
</evidence>
<dbReference type="Proteomes" id="UP000287166">
    <property type="component" value="Unassembled WGS sequence"/>
</dbReference>
<gene>
    <name evidence="1" type="ORF">SCP_0410350</name>
</gene>
<evidence type="ECO:0008006" key="3">
    <source>
        <dbReference type="Google" id="ProtNLM"/>
    </source>
</evidence>